<keyword evidence="3" id="KW-1185">Reference proteome</keyword>
<dbReference type="OrthoDB" id="3635877at2759"/>
<organism evidence="2 3">
    <name type="scientific">Ramularia collo-cygni</name>
    <dbReference type="NCBI Taxonomy" id="112498"/>
    <lineage>
        <taxon>Eukaryota</taxon>
        <taxon>Fungi</taxon>
        <taxon>Dikarya</taxon>
        <taxon>Ascomycota</taxon>
        <taxon>Pezizomycotina</taxon>
        <taxon>Dothideomycetes</taxon>
        <taxon>Dothideomycetidae</taxon>
        <taxon>Mycosphaerellales</taxon>
        <taxon>Mycosphaerellaceae</taxon>
        <taxon>Ramularia</taxon>
    </lineage>
</organism>
<sequence>MANLSTSSSTTTDDRLRADSNPTGQVFGHAHSQAWELFRAQKLDQAIQLAQRMLSEPRLGNFHRAGFHLIMAFGDDQYVEHAERALALYQELAPTPRVELLKKRAQDILNDAREDFAAESAQEIDGERVEEGGEMKEEGGIEEETFQEGEDIDPEMTIDMFKIVSQEQAVYDDEQKEIRKDVALAGLGDEDEDEVITGAEEDGDEAWDPSIHLAGVDVGPGSDVDEDNFDSDGSEDFVVSDEDEDEDEGDVNDAKRIDLEGKEKGEHLSSSSA</sequence>
<feature type="compositionally biased region" description="Basic and acidic residues" evidence="1">
    <location>
        <begin position="252"/>
        <end position="267"/>
    </location>
</feature>
<gene>
    <name evidence="2" type="ORF">RCC_07122</name>
</gene>
<dbReference type="RefSeq" id="XP_023628148.1">
    <property type="nucleotide sequence ID" value="XM_023772380.1"/>
</dbReference>
<evidence type="ECO:0000256" key="1">
    <source>
        <dbReference type="SAM" id="MobiDB-lite"/>
    </source>
</evidence>
<dbReference type="Proteomes" id="UP000225277">
    <property type="component" value="Unassembled WGS sequence"/>
</dbReference>
<protein>
    <submittedName>
        <fullName evidence="2">Uncharacterized protein</fullName>
    </submittedName>
</protein>
<feature type="region of interest" description="Disordered" evidence="1">
    <location>
        <begin position="1"/>
        <end position="25"/>
    </location>
</feature>
<feature type="region of interest" description="Disordered" evidence="1">
    <location>
        <begin position="199"/>
        <end position="273"/>
    </location>
</feature>
<dbReference type="AlphaFoldDB" id="A0A2D3VH55"/>
<dbReference type="EMBL" id="FJUY01000011">
    <property type="protein sequence ID" value="CZT21259.1"/>
    <property type="molecule type" value="Genomic_DNA"/>
</dbReference>
<feature type="compositionally biased region" description="Acidic residues" evidence="1">
    <location>
        <begin position="223"/>
        <end position="251"/>
    </location>
</feature>
<evidence type="ECO:0000313" key="3">
    <source>
        <dbReference type="Proteomes" id="UP000225277"/>
    </source>
</evidence>
<proteinExistence type="predicted"/>
<accession>A0A2D3VH55</accession>
<feature type="compositionally biased region" description="Low complexity" evidence="1">
    <location>
        <begin position="1"/>
        <end position="11"/>
    </location>
</feature>
<evidence type="ECO:0000313" key="2">
    <source>
        <dbReference type="EMBL" id="CZT21259.1"/>
    </source>
</evidence>
<reference evidence="2 3" key="1">
    <citation type="submission" date="2016-03" db="EMBL/GenBank/DDBJ databases">
        <authorList>
            <person name="Ploux O."/>
        </authorList>
    </citation>
    <scope>NUCLEOTIDE SEQUENCE [LARGE SCALE GENOMIC DNA]</scope>
    <source>
        <strain evidence="2 3">URUG2</strain>
    </source>
</reference>
<dbReference type="GeneID" id="35602242"/>
<name>A0A2D3VH55_9PEZI</name>